<evidence type="ECO:0000259" key="9">
    <source>
        <dbReference type="PROSITE" id="PS50113"/>
    </source>
</evidence>
<dbReference type="InterPro" id="IPR000700">
    <property type="entry name" value="PAS-assoc_C"/>
</dbReference>
<dbReference type="SUPFAM" id="SSF55874">
    <property type="entry name" value="ATPase domain of HSP90 chaperone/DNA topoisomerase II/histidine kinase"/>
    <property type="match status" value="1"/>
</dbReference>
<dbReference type="SUPFAM" id="SSF55785">
    <property type="entry name" value="PYP-like sensor domain (PAS domain)"/>
    <property type="match status" value="1"/>
</dbReference>
<dbReference type="CDD" id="cd00130">
    <property type="entry name" value="PAS"/>
    <property type="match status" value="1"/>
</dbReference>
<dbReference type="InterPro" id="IPR003018">
    <property type="entry name" value="GAF"/>
</dbReference>
<gene>
    <name evidence="10" type="ORF">KTA_06440</name>
</gene>
<dbReference type="SMART" id="SM00388">
    <property type="entry name" value="HisKA"/>
    <property type="match status" value="1"/>
</dbReference>
<dbReference type="InterPro" id="IPR036890">
    <property type="entry name" value="HATPase_C_sf"/>
</dbReference>
<dbReference type="InterPro" id="IPR005467">
    <property type="entry name" value="His_kinase_dom"/>
</dbReference>
<protein>
    <recommendedName>
        <fullName evidence="2">histidine kinase</fullName>
        <ecNumber evidence="2">2.7.13.3</ecNumber>
    </recommendedName>
</protein>
<dbReference type="InterPro" id="IPR013656">
    <property type="entry name" value="PAS_4"/>
</dbReference>
<dbReference type="NCBIfam" id="TIGR00229">
    <property type="entry name" value="sensory_box"/>
    <property type="match status" value="1"/>
</dbReference>
<evidence type="ECO:0000256" key="5">
    <source>
        <dbReference type="ARBA" id="ARBA00022777"/>
    </source>
</evidence>
<feature type="region of interest" description="Disordered" evidence="7">
    <location>
        <begin position="617"/>
        <end position="649"/>
    </location>
</feature>
<dbReference type="GO" id="GO:0000155">
    <property type="term" value="F:phosphorelay sensor kinase activity"/>
    <property type="evidence" value="ECO:0007669"/>
    <property type="project" value="InterPro"/>
</dbReference>
<dbReference type="PANTHER" id="PTHR43547">
    <property type="entry name" value="TWO-COMPONENT HISTIDINE KINASE"/>
    <property type="match status" value="1"/>
</dbReference>
<evidence type="ECO:0000313" key="10">
    <source>
        <dbReference type="EMBL" id="BBH92445.1"/>
    </source>
</evidence>
<keyword evidence="6" id="KW-0902">Two-component regulatory system</keyword>
<evidence type="ECO:0000256" key="7">
    <source>
        <dbReference type="SAM" id="MobiDB-lite"/>
    </source>
</evidence>
<dbReference type="InterPro" id="IPR003661">
    <property type="entry name" value="HisK_dim/P_dom"/>
</dbReference>
<dbReference type="InterPro" id="IPR003594">
    <property type="entry name" value="HATPase_dom"/>
</dbReference>
<evidence type="ECO:0000256" key="2">
    <source>
        <dbReference type="ARBA" id="ARBA00012438"/>
    </source>
</evidence>
<name>A0A455T1W1_9CHLR</name>
<dbReference type="Pfam" id="PF08448">
    <property type="entry name" value="PAS_4"/>
    <property type="match status" value="1"/>
</dbReference>
<proteinExistence type="predicted"/>
<dbReference type="Gene3D" id="3.30.565.10">
    <property type="entry name" value="Histidine kinase-like ATPase, C-terminal domain"/>
    <property type="match status" value="1"/>
</dbReference>
<dbReference type="InterPro" id="IPR036097">
    <property type="entry name" value="HisK_dim/P_sf"/>
</dbReference>
<dbReference type="CDD" id="cd00082">
    <property type="entry name" value="HisKA"/>
    <property type="match status" value="1"/>
</dbReference>
<accession>A0A455T1W1</accession>
<dbReference type="SUPFAM" id="SSF55781">
    <property type="entry name" value="GAF domain-like"/>
    <property type="match status" value="3"/>
</dbReference>
<dbReference type="Gene3D" id="3.30.450.40">
    <property type="match status" value="3"/>
</dbReference>
<dbReference type="SUPFAM" id="SSF47384">
    <property type="entry name" value="Homodimeric domain of signal transducing histidine kinase"/>
    <property type="match status" value="1"/>
</dbReference>
<dbReference type="EMBL" id="AP019377">
    <property type="protein sequence ID" value="BBH92445.1"/>
    <property type="molecule type" value="Genomic_DNA"/>
</dbReference>
<dbReference type="PROSITE" id="PS50109">
    <property type="entry name" value="HIS_KIN"/>
    <property type="match status" value="1"/>
</dbReference>
<dbReference type="InterPro" id="IPR029016">
    <property type="entry name" value="GAF-like_dom_sf"/>
</dbReference>
<dbReference type="PANTHER" id="PTHR43547:SF2">
    <property type="entry name" value="HYBRID SIGNAL TRANSDUCTION HISTIDINE KINASE C"/>
    <property type="match status" value="1"/>
</dbReference>
<dbReference type="SMART" id="SM00065">
    <property type="entry name" value="GAF"/>
    <property type="match status" value="3"/>
</dbReference>
<sequence>MPSQEQPASSPNSEHQRLLGALRESEILRELAGLLASSLDLDRVLQVLVQRTTEVCQVGRCAVWLHDEERQLLRPVVYHLARELVDAKRQRIADQLWYRSTIPTANPLMSRLLGGREMLYIYDLRDERSLRALAELFLVRSILLVALVREDRPVGVMSLDNPGEHSHFSAEQQQLARAIGQQAAVAIDNARLYQRAESERQRAEQLIEQSQAIYQVAMAVNSDEDLPTILEIATQQLRQVLKAESGKILLLEEGRLYLPCSDEEAAQAATNVPERQERPGPSSGRQPAEGRTESAVAEMGGGATQGLLPQRRGRVAASLDELPFCRQVATSGVPLFVSLDRLGISELHWFQTQNFEHTLIVPLMVGVRSPLPTDEPGQPGQRCVGLAFVSFSDPHFRPSKGHYTFAQDIAAQCALAIQKTQLLEQARRAALLATERANTLNAVFHAMTEGISVLDMQGRLLMANATAREFVGERLEGTVTLEELLRRHPVYTLQGQPLRSEDFPLARALRGEQVRGERFITRRADGRERILEINVAPLLAPTGQQLGVVSAFRDITSQMRIEQHIHQALETMLRMAEALSGLTEVTAILRSVLSLALQALDCQRGLVALYDPEQGQPGERLHLEREQGDRETETLLSLSESEEGATSHQAERRAEVQLLDWLLTALLSYEDYALQLRAGHAFILTPSQFLHLRRLSRGQGQESQMPALPAGANRWLTLVAPITHGGRLLGVMLLVRPAALALEESESGDEGSELQYEFTIWEMAVIEGVAQLAGLAIEQARWQREAIAARASEAAMREANALKDEFLAITAHEFRSPLTIILTNAQYARRTLNRGSGPRQRERLLEQLGMIEEQTRLLTNIVNTFLEATQINRGQLVIARERVDLEELAQQVVAQHRTATALHELACRVDEGGRPYLVSGDRERLLQVLVNLIQNAIKYSPQGGPVFLSLCRCPQEGGNLIQVEVEDRGIGIPPEAKEHLFERFYRAPNTGASQTRGLGLGLYFVAEILRMHGGSIRVESSGIPGEGSRFILTLPALEN</sequence>
<dbReference type="InterPro" id="IPR004358">
    <property type="entry name" value="Sig_transdc_His_kin-like_C"/>
</dbReference>
<dbReference type="Pfam" id="PF01590">
    <property type="entry name" value="GAF"/>
    <property type="match status" value="2"/>
</dbReference>
<evidence type="ECO:0000259" key="8">
    <source>
        <dbReference type="PROSITE" id="PS50109"/>
    </source>
</evidence>
<comment type="catalytic activity">
    <reaction evidence="1">
        <text>ATP + protein L-histidine = ADP + protein N-phospho-L-histidine.</text>
        <dbReference type="EC" id="2.7.13.3"/>
    </reaction>
</comment>
<dbReference type="SMART" id="SM00387">
    <property type="entry name" value="HATPase_c"/>
    <property type="match status" value="1"/>
</dbReference>
<feature type="domain" description="Histidine kinase" evidence="8">
    <location>
        <begin position="809"/>
        <end position="1038"/>
    </location>
</feature>
<keyword evidence="4" id="KW-0808">Transferase</keyword>
<dbReference type="Pfam" id="PF02518">
    <property type="entry name" value="HATPase_c"/>
    <property type="match status" value="1"/>
</dbReference>
<dbReference type="CDD" id="cd00075">
    <property type="entry name" value="HATPase"/>
    <property type="match status" value="1"/>
</dbReference>
<organism evidence="10">
    <name type="scientific">Thermogemmatispora argillosa</name>
    <dbReference type="NCBI Taxonomy" id="2045280"/>
    <lineage>
        <taxon>Bacteria</taxon>
        <taxon>Bacillati</taxon>
        <taxon>Chloroflexota</taxon>
        <taxon>Ktedonobacteria</taxon>
        <taxon>Thermogemmatisporales</taxon>
        <taxon>Thermogemmatisporaceae</taxon>
        <taxon>Thermogemmatispora</taxon>
    </lineage>
</organism>
<feature type="region of interest" description="Disordered" evidence="7">
    <location>
        <begin position="267"/>
        <end position="309"/>
    </location>
</feature>
<keyword evidence="3" id="KW-0597">Phosphoprotein</keyword>
<feature type="compositionally biased region" description="Basic and acidic residues" evidence="7">
    <location>
        <begin position="619"/>
        <end position="633"/>
    </location>
</feature>
<dbReference type="Gene3D" id="1.10.287.130">
    <property type="match status" value="1"/>
</dbReference>
<dbReference type="Gene3D" id="3.30.450.20">
    <property type="entry name" value="PAS domain"/>
    <property type="match status" value="1"/>
</dbReference>
<dbReference type="EC" id="2.7.13.3" evidence="2"/>
<feature type="domain" description="PAC" evidence="9">
    <location>
        <begin position="514"/>
        <end position="567"/>
    </location>
</feature>
<reference evidence="10" key="1">
    <citation type="submission" date="2018-12" db="EMBL/GenBank/DDBJ databases">
        <title>Novel natural products biosynthetic potential of the class Ktedonobacteria.</title>
        <authorList>
            <person name="Zheng Y."/>
            <person name="Saitou A."/>
            <person name="Wang C.M."/>
            <person name="Toyoda A."/>
            <person name="Minakuchi Y."/>
            <person name="Sekiguchi Y."/>
            <person name="Ueda K."/>
            <person name="Takano H."/>
            <person name="Sakai Y."/>
            <person name="Yokota A."/>
            <person name="Yabe S."/>
        </authorList>
    </citation>
    <scope>NUCLEOTIDE SEQUENCE</scope>
    <source>
        <strain evidence="10">A3-2</strain>
    </source>
</reference>
<dbReference type="AlphaFoldDB" id="A0A455T1W1"/>
<dbReference type="FunFam" id="3.30.565.10:FF:000006">
    <property type="entry name" value="Sensor histidine kinase WalK"/>
    <property type="match status" value="1"/>
</dbReference>
<evidence type="ECO:0000256" key="4">
    <source>
        <dbReference type="ARBA" id="ARBA00022679"/>
    </source>
</evidence>
<dbReference type="InterPro" id="IPR035965">
    <property type="entry name" value="PAS-like_dom_sf"/>
</dbReference>
<dbReference type="PROSITE" id="PS50113">
    <property type="entry name" value="PAC"/>
    <property type="match status" value="1"/>
</dbReference>
<keyword evidence="5" id="KW-0418">Kinase</keyword>
<evidence type="ECO:0000256" key="1">
    <source>
        <dbReference type="ARBA" id="ARBA00000085"/>
    </source>
</evidence>
<dbReference type="Pfam" id="PF00512">
    <property type="entry name" value="HisKA"/>
    <property type="match status" value="1"/>
</dbReference>
<dbReference type="PRINTS" id="PR00344">
    <property type="entry name" value="BCTRLSENSOR"/>
</dbReference>
<evidence type="ECO:0000256" key="3">
    <source>
        <dbReference type="ARBA" id="ARBA00022553"/>
    </source>
</evidence>
<evidence type="ECO:0000256" key="6">
    <source>
        <dbReference type="ARBA" id="ARBA00023012"/>
    </source>
</evidence>
<dbReference type="InterPro" id="IPR000014">
    <property type="entry name" value="PAS"/>
</dbReference>